<evidence type="ECO:0000256" key="1">
    <source>
        <dbReference type="ARBA" id="ARBA00004196"/>
    </source>
</evidence>
<dbReference type="PROSITE" id="PS01039">
    <property type="entry name" value="SBP_BACTERIAL_3"/>
    <property type="match status" value="1"/>
</dbReference>
<feature type="chain" id="PRO_5004429805" evidence="5">
    <location>
        <begin position="22"/>
        <end position="258"/>
    </location>
</feature>
<dbReference type="Pfam" id="PF00497">
    <property type="entry name" value="SBP_bac_3"/>
    <property type="match status" value="1"/>
</dbReference>
<comment type="similarity">
    <text evidence="2 4">Belongs to the bacterial solute-binding protein 3 family.</text>
</comment>
<dbReference type="InterPro" id="IPR001638">
    <property type="entry name" value="Solute-binding_3/MltF_N"/>
</dbReference>
<dbReference type="EMBL" id="CBFJ010000019">
    <property type="protein sequence ID" value="CDC43569.1"/>
    <property type="molecule type" value="Genomic_DNA"/>
</dbReference>
<dbReference type="SUPFAM" id="SSF53850">
    <property type="entry name" value="Periplasmic binding protein-like II"/>
    <property type="match status" value="1"/>
</dbReference>
<dbReference type="PROSITE" id="PS51257">
    <property type="entry name" value="PROKAR_LIPOPROTEIN"/>
    <property type="match status" value="1"/>
</dbReference>
<evidence type="ECO:0000256" key="2">
    <source>
        <dbReference type="ARBA" id="ARBA00010333"/>
    </source>
</evidence>
<evidence type="ECO:0000313" key="7">
    <source>
        <dbReference type="EMBL" id="CDC43569.1"/>
    </source>
</evidence>
<dbReference type="InterPro" id="IPR018313">
    <property type="entry name" value="SBP_3_CS"/>
</dbReference>
<dbReference type="GO" id="GO:0030313">
    <property type="term" value="C:cell envelope"/>
    <property type="evidence" value="ECO:0007669"/>
    <property type="project" value="UniProtKB-SubCell"/>
</dbReference>
<evidence type="ECO:0000256" key="5">
    <source>
        <dbReference type="SAM" id="SignalP"/>
    </source>
</evidence>
<name>R6RE54_9FIRM</name>
<dbReference type="CDD" id="cd13530">
    <property type="entry name" value="PBP2_peptides_like"/>
    <property type="match status" value="1"/>
</dbReference>
<comment type="caution">
    <text evidence="7">The sequence shown here is derived from an EMBL/GenBank/DDBJ whole genome shotgun (WGS) entry which is preliminary data.</text>
</comment>
<protein>
    <submittedName>
        <fullName evidence="7">Amino acid ABC transporter substrate-binding protein PAAT family (TC 3.A.1.3.-)</fullName>
    </submittedName>
</protein>
<keyword evidence="3 5" id="KW-0732">Signal</keyword>
<feature type="domain" description="Solute-binding protein family 3/N-terminal" evidence="6">
    <location>
        <begin position="31"/>
        <end position="249"/>
    </location>
</feature>
<dbReference type="SMART" id="SM00062">
    <property type="entry name" value="PBPb"/>
    <property type="match status" value="1"/>
</dbReference>
<organism evidence="7 8">
    <name type="scientific">[Eubacterium] siraeum CAG:80</name>
    <dbReference type="NCBI Taxonomy" id="1263080"/>
    <lineage>
        <taxon>Bacteria</taxon>
        <taxon>Bacillati</taxon>
        <taxon>Bacillota</taxon>
        <taxon>Clostridia</taxon>
        <taxon>Eubacteriales</taxon>
        <taxon>Oscillospiraceae</taxon>
        <taxon>Oscillospiraceae incertae sedis</taxon>
    </lineage>
</organism>
<dbReference type="PANTHER" id="PTHR35936">
    <property type="entry name" value="MEMBRANE-BOUND LYTIC MUREIN TRANSGLYCOSYLASE F"/>
    <property type="match status" value="1"/>
</dbReference>
<evidence type="ECO:0000313" key="8">
    <source>
        <dbReference type="Proteomes" id="UP000018142"/>
    </source>
</evidence>
<proteinExistence type="inferred from homology"/>
<dbReference type="PANTHER" id="PTHR35936:SF17">
    <property type="entry name" value="ARGININE-BINDING EXTRACELLULAR PROTEIN ARTP"/>
    <property type="match status" value="1"/>
</dbReference>
<evidence type="ECO:0000256" key="3">
    <source>
        <dbReference type="ARBA" id="ARBA00022729"/>
    </source>
</evidence>
<comment type="subcellular location">
    <subcellularLocation>
        <location evidence="1">Cell envelope</location>
    </subcellularLocation>
</comment>
<sequence>MKIKRIIAGILVAATCGLAMAGCQSNTTGGKLIMATEPGFAPYEYMSGNNVVGIDVDIANEVAKELGMELEIQSMDFDGALLAVQQGKVDFAAAGISVTPERQEAMDFSIEYAKSKQVIVVLKGANRVKSADDLGGDTKIAVQMSTVADTYVTDDLKKEPSRYTKYVQAAEDLKSDKVDCIVMDELPAKEMVKGNDNLEILDGEVFTDKYAFAFKKGNTELEEKVNKVLQKLIDEGKVDEFTLKHTTGADADADSKAE</sequence>
<accession>R6RE54</accession>
<gene>
    <name evidence="7" type="ORF">BN788_01225</name>
</gene>
<feature type="signal peptide" evidence="5">
    <location>
        <begin position="1"/>
        <end position="21"/>
    </location>
</feature>
<evidence type="ECO:0000259" key="6">
    <source>
        <dbReference type="SMART" id="SM00062"/>
    </source>
</evidence>
<reference evidence="7" key="1">
    <citation type="submission" date="2012-11" db="EMBL/GenBank/DDBJ databases">
        <title>Dependencies among metagenomic species, viruses, plasmids and units of genetic variation.</title>
        <authorList>
            <person name="Nielsen H.B."/>
            <person name="Almeida M."/>
            <person name="Juncker A.S."/>
            <person name="Rasmussen S."/>
            <person name="Li J."/>
            <person name="Sunagawa S."/>
            <person name="Plichta D."/>
            <person name="Gautier L."/>
            <person name="Le Chatelier E."/>
            <person name="Peletier E."/>
            <person name="Bonde I."/>
            <person name="Nielsen T."/>
            <person name="Manichanh C."/>
            <person name="Arumugam M."/>
            <person name="Batto J."/>
            <person name="Santos M.B.Q.D."/>
            <person name="Blom N."/>
            <person name="Borruel N."/>
            <person name="Burgdorf K.S."/>
            <person name="Boumezbeur F."/>
            <person name="Casellas F."/>
            <person name="Dore J."/>
            <person name="Guarner F."/>
            <person name="Hansen T."/>
            <person name="Hildebrand F."/>
            <person name="Kaas R.S."/>
            <person name="Kennedy S."/>
            <person name="Kristiansen K."/>
            <person name="Kultima J.R."/>
            <person name="Leonard P."/>
            <person name="Levenez F."/>
            <person name="Lund O."/>
            <person name="Moumen B."/>
            <person name="Le Paslier D."/>
            <person name="Pons N."/>
            <person name="Pedersen O."/>
            <person name="Prifti E."/>
            <person name="Qin J."/>
            <person name="Raes J."/>
            <person name="Tap J."/>
            <person name="Tims S."/>
            <person name="Ussery D.W."/>
            <person name="Yamada T."/>
            <person name="MetaHit consortium"/>
            <person name="Renault P."/>
            <person name="Sicheritz-Ponten T."/>
            <person name="Bork P."/>
            <person name="Wang J."/>
            <person name="Brunak S."/>
            <person name="Ehrlich S.D."/>
        </authorList>
    </citation>
    <scope>NUCLEOTIDE SEQUENCE [LARGE SCALE GENOMIC DNA]</scope>
</reference>
<dbReference type="Gene3D" id="3.40.190.10">
    <property type="entry name" value="Periplasmic binding protein-like II"/>
    <property type="match status" value="2"/>
</dbReference>
<dbReference type="Proteomes" id="UP000018142">
    <property type="component" value="Unassembled WGS sequence"/>
</dbReference>
<evidence type="ECO:0000256" key="4">
    <source>
        <dbReference type="RuleBase" id="RU003744"/>
    </source>
</evidence>
<dbReference type="AlphaFoldDB" id="R6RE54"/>